<evidence type="ECO:0000313" key="2">
    <source>
        <dbReference type="EMBL" id="RYM32058.1"/>
    </source>
</evidence>
<dbReference type="Proteomes" id="UP000293952">
    <property type="component" value="Unassembled WGS sequence"/>
</dbReference>
<feature type="transmembrane region" description="Helical" evidence="1">
    <location>
        <begin position="124"/>
        <end position="146"/>
    </location>
</feature>
<dbReference type="AlphaFoldDB" id="A0A4Q4KGW9"/>
<dbReference type="OrthoDB" id="9958729at2"/>
<feature type="transmembrane region" description="Helical" evidence="1">
    <location>
        <begin position="7"/>
        <end position="26"/>
    </location>
</feature>
<dbReference type="RefSeq" id="WP_130094746.1">
    <property type="nucleotide sequence ID" value="NZ_SETE01000007.1"/>
</dbReference>
<protein>
    <submittedName>
        <fullName evidence="2">Uncharacterized protein</fullName>
    </submittedName>
</protein>
<reference evidence="2 3" key="1">
    <citation type="submission" date="2019-02" db="EMBL/GenBank/DDBJ databases">
        <title>Genome sequence of the sea-ice species Brumimicrobium glaciale.</title>
        <authorList>
            <person name="Bowman J.P."/>
        </authorList>
    </citation>
    <scope>NUCLEOTIDE SEQUENCE [LARGE SCALE GENOMIC DNA]</scope>
    <source>
        <strain evidence="2 3">IC156</strain>
    </source>
</reference>
<keyword evidence="1" id="KW-0812">Transmembrane</keyword>
<feature type="transmembrane region" description="Helical" evidence="1">
    <location>
        <begin position="92"/>
        <end position="112"/>
    </location>
</feature>
<proteinExistence type="predicted"/>
<feature type="transmembrane region" description="Helical" evidence="1">
    <location>
        <begin position="152"/>
        <end position="172"/>
    </location>
</feature>
<accession>A0A4Q4KGW9</accession>
<feature type="transmembrane region" description="Helical" evidence="1">
    <location>
        <begin position="32"/>
        <end position="54"/>
    </location>
</feature>
<feature type="transmembrane region" description="Helical" evidence="1">
    <location>
        <begin position="66"/>
        <end position="86"/>
    </location>
</feature>
<keyword evidence="1" id="KW-0472">Membrane</keyword>
<dbReference type="EMBL" id="SETE01000007">
    <property type="protein sequence ID" value="RYM32058.1"/>
    <property type="molecule type" value="Genomic_DNA"/>
</dbReference>
<evidence type="ECO:0000313" key="3">
    <source>
        <dbReference type="Proteomes" id="UP000293952"/>
    </source>
</evidence>
<comment type="caution">
    <text evidence="2">The sequence shown here is derived from an EMBL/GenBank/DDBJ whole genome shotgun (WGS) entry which is preliminary data.</text>
</comment>
<evidence type="ECO:0000256" key="1">
    <source>
        <dbReference type="SAM" id="Phobius"/>
    </source>
</evidence>
<keyword evidence="3" id="KW-1185">Reference proteome</keyword>
<name>A0A4Q4KGW9_9FLAO</name>
<keyword evidence="1" id="KW-1133">Transmembrane helix</keyword>
<sequence length="179" mass="20259">MMNRSFSILSISSFMALVIYALLMVFEVLNPIIHLKYLIIFFSLFFTFLSLGLFTHREEVSKLQYFLFVILLILPVFTPLMSLISAEAYTGYWKLFVGGMIFQVGTGIYALLGGFIKKGISPGLKVLAVINYVLFLFLAFIFFFDITILMEGIVFGIVGGVVSFLSLMIVLLRKPRMSL</sequence>
<organism evidence="2 3">
    <name type="scientific">Brumimicrobium glaciale</name>
    <dbReference type="NCBI Taxonomy" id="200475"/>
    <lineage>
        <taxon>Bacteria</taxon>
        <taxon>Pseudomonadati</taxon>
        <taxon>Bacteroidota</taxon>
        <taxon>Flavobacteriia</taxon>
        <taxon>Flavobacteriales</taxon>
        <taxon>Crocinitomicaceae</taxon>
        <taxon>Brumimicrobium</taxon>
    </lineage>
</organism>
<gene>
    <name evidence="2" type="ORF">ERX46_15340</name>
</gene>